<sequence length="521" mass="58982">FEEFGLDPLADFEDGGPPLASQGIAPSVSEGDGAAGGGLRGSSLSDPEDENGEKERRKKQEEEEEDDDENPQNEEEDEEDEDEDGEESYVYTIEDFICDDFDSPTSTTTTDDESDLEDSQEKRRKKKGGDQKVSSPQEEEEKMFDPLAWRRYRLSLRQNLKPAAFEIFMDMEKKLETLQASFGDKVSMEAIEKVLIKYLKRVFVEQMGGSIRHREDKLTDLNWTLVNKLGSAVHAISKHFGVILVHKIWVKRILIHNSLVYESLLLHLFNLIKSSPLFLHRKNSSLIQKVQESFEAWQRSGGGTAGGGPAGGTEETSSSSSSSSSFFQSNLGDLSQTLTGSHMHDSYTKTNQASSQEDSFLRGGGGGLSPSGLYSEKKQVQLMEKNMKEVELRNSPLYEYIGSIILDMAVIFHLRRNGFRDYVELGLGEEGDLLCELDKEQSFPQFLRDLLKEAVHKRYGREIKFTLTTSYFKAFINFLKTRHGVNLYERRARKFRELQFQTDLCRAASADTYQQSSLHLV</sequence>
<dbReference type="Proteomes" id="UP000221165">
    <property type="component" value="Unassembled WGS sequence"/>
</dbReference>
<name>A0A2C6KGA9_9APIC</name>
<evidence type="ECO:0000256" key="1">
    <source>
        <dbReference type="SAM" id="MobiDB-lite"/>
    </source>
</evidence>
<accession>A0A2C6KGA9</accession>
<dbReference type="VEuPathDB" id="ToxoDB:CSUI_010029"/>
<feature type="compositionally biased region" description="Low complexity" evidence="1">
    <location>
        <begin position="312"/>
        <end position="325"/>
    </location>
</feature>
<keyword evidence="3" id="KW-1185">Reference proteome</keyword>
<dbReference type="OrthoDB" id="10403440at2759"/>
<feature type="region of interest" description="Disordered" evidence="1">
    <location>
        <begin position="298"/>
        <end position="328"/>
    </location>
</feature>
<feature type="compositionally biased region" description="Gly residues" evidence="1">
    <location>
        <begin position="300"/>
        <end position="311"/>
    </location>
</feature>
<dbReference type="AlphaFoldDB" id="A0A2C6KGA9"/>
<dbReference type="GeneID" id="94433347"/>
<dbReference type="EMBL" id="MIGC01006561">
    <property type="protein sequence ID" value="PHJ16159.1"/>
    <property type="molecule type" value="Genomic_DNA"/>
</dbReference>
<feature type="region of interest" description="Disordered" evidence="1">
    <location>
        <begin position="1"/>
        <end position="142"/>
    </location>
</feature>
<protein>
    <submittedName>
        <fullName evidence="2">Uncharacterized protein</fullName>
    </submittedName>
</protein>
<feature type="region of interest" description="Disordered" evidence="1">
    <location>
        <begin position="342"/>
        <end position="372"/>
    </location>
</feature>
<reference evidence="2 3" key="1">
    <citation type="journal article" date="2017" name="Int. J. Parasitol.">
        <title>The genome of the protozoan parasite Cystoisospora suis and a reverse vaccinology approach to identify vaccine candidates.</title>
        <authorList>
            <person name="Palmieri N."/>
            <person name="Shrestha A."/>
            <person name="Ruttkowski B."/>
            <person name="Beck T."/>
            <person name="Vogl C."/>
            <person name="Tomley F."/>
            <person name="Blake D.P."/>
            <person name="Joachim A."/>
        </authorList>
    </citation>
    <scope>NUCLEOTIDE SEQUENCE [LARGE SCALE GENOMIC DNA]</scope>
    <source>
        <strain evidence="2 3">Wien I</strain>
    </source>
</reference>
<gene>
    <name evidence="2" type="ORF">CSUI_010029</name>
</gene>
<feature type="non-terminal residue" evidence="2">
    <location>
        <position position="1"/>
    </location>
</feature>
<organism evidence="2 3">
    <name type="scientific">Cystoisospora suis</name>
    <dbReference type="NCBI Taxonomy" id="483139"/>
    <lineage>
        <taxon>Eukaryota</taxon>
        <taxon>Sar</taxon>
        <taxon>Alveolata</taxon>
        <taxon>Apicomplexa</taxon>
        <taxon>Conoidasida</taxon>
        <taxon>Coccidia</taxon>
        <taxon>Eucoccidiorida</taxon>
        <taxon>Eimeriorina</taxon>
        <taxon>Sarcocystidae</taxon>
        <taxon>Cystoisospora</taxon>
    </lineage>
</organism>
<evidence type="ECO:0000313" key="2">
    <source>
        <dbReference type="EMBL" id="PHJ16159.1"/>
    </source>
</evidence>
<feature type="compositionally biased region" description="Polar residues" evidence="1">
    <location>
        <begin position="348"/>
        <end position="358"/>
    </location>
</feature>
<feature type="compositionally biased region" description="Acidic residues" evidence="1">
    <location>
        <begin position="62"/>
        <end position="87"/>
    </location>
</feature>
<proteinExistence type="predicted"/>
<feature type="compositionally biased region" description="Acidic residues" evidence="1">
    <location>
        <begin position="1"/>
        <end position="14"/>
    </location>
</feature>
<evidence type="ECO:0000313" key="3">
    <source>
        <dbReference type="Proteomes" id="UP000221165"/>
    </source>
</evidence>
<comment type="caution">
    <text evidence="2">The sequence shown here is derived from an EMBL/GenBank/DDBJ whole genome shotgun (WGS) entry which is preliminary data.</text>
</comment>
<dbReference type="RefSeq" id="XP_067917889.1">
    <property type="nucleotide sequence ID" value="XM_068070136.1"/>
</dbReference>